<dbReference type="PANTHER" id="PTHR13420">
    <property type="entry name" value="UPF0235 PROTEIN C15ORF40"/>
    <property type="match status" value="1"/>
</dbReference>
<dbReference type="NCBIfam" id="TIGR00251">
    <property type="entry name" value="DUF167 family protein"/>
    <property type="match status" value="1"/>
</dbReference>
<dbReference type="RefSeq" id="WP_142820548.1">
    <property type="nucleotide sequence ID" value="NZ_CP035503.1"/>
</dbReference>
<sequence>MAPIAFRNLNLPVKTLTLRIKVKPGAKTESLVAAEDGTWIASVKAQPMDGKANAALLALVARHFAVARSAVQLKSGAGSRLKLVQVHGVQDGGTETASPGRR</sequence>
<reference evidence="3 4" key="1">
    <citation type="submission" date="2019-01" db="EMBL/GenBank/DDBJ databases">
        <title>Genomic insights into a novel species Rhodoferax sp.</title>
        <authorList>
            <person name="Jin L."/>
        </authorList>
    </citation>
    <scope>NUCLEOTIDE SEQUENCE [LARGE SCALE GENOMIC DNA]</scope>
    <source>
        <strain evidence="3 4">CHu59-6-5</strain>
    </source>
</reference>
<keyword evidence="4" id="KW-1185">Reference proteome</keyword>
<dbReference type="PANTHER" id="PTHR13420:SF7">
    <property type="entry name" value="UPF0235 PROTEIN C15ORF40"/>
    <property type="match status" value="1"/>
</dbReference>
<dbReference type="OrthoDB" id="9800587at2"/>
<dbReference type="KEGG" id="rhf:EUB48_18565"/>
<evidence type="ECO:0000256" key="2">
    <source>
        <dbReference type="HAMAP-Rule" id="MF_00634"/>
    </source>
</evidence>
<dbReference type="EMBL" id="CP035503">
    <property type="protein sequence ID" value="QDL39075.1"/>
    <property type="molecule type" value="Genomic_DNA"/>
</dbReference>
<dbReference type="GO" id="GO:0005737">
    <property type="term" value="C:cytoplasm"/>
    <property type="evidence" value="ECO:0007669"/>
    <property type="project" value="TreeGrafter"/>
</dbReference>
<dbReference type="Pfam" id="PF02594">
    <property type="entry name" value="DUF167"/>
    <property type="match status" value="1"/>
</dbReference>
<organism evidence="3 4">
    <name type="scientific">Rhodoferax sediminis</name>
    <dbReference type="NCBI Taxonomy" id="2509614"/>
    <lineage>
        <taxon>Bacteria</taxon>
        <taxon>Pseudomonadati</taxon>
        <taxon>Pseudomonadota</taxon>
        <taxon>Betaproteobacteria</taxon>
        <taxon>Burkholderiales</taxon>
        <taxon>Comamonadaceae</taxon>
        <taxon>Rhodoferax</taxon>
    </lineage>
</organism>
<dbReference type="SMART" id="SM01152">
    <property type="entry name" value="DUF167"/>
    <property type="match status" value="1"/>
</dbReference>
<dbReference type="InterPro" id="IPR036591">
    <property type="entry name" value="YggU-like_sf"/>
</dbReference>
<dbReference type="AlphaFoldDB" id="A0A515DF96"/>
<dbReference type="Proteomes" id="UP000316798">
    <property type="component" value="Chromosome"/>
</dbReference>
<protein>
    <recommendedName>
        <fullName evidence="2">UPF0235 protein EUB48_18565</fullName>
    </recommendedName>
</protein>
<gene>
    <name evidence="3" type="ORF">EUB48_18565</name>
</gene>
<dbReference type="Gene3D" id="3.30.1200.10">
    <property type="entry name" value="YggU-like"/>
    <property type="match status" value="1"/>
</dbReference>
<dbReference type="SUPFAM" id="SSF69786">
    <property type="entry name" value="YggU-like"/>
    <property type="match status" value="1"/>
</dbReference>
<evidence type="ECO:0000313" key="4">
    <source>
        <dbReference type="Proteomes" id="UP000316798"/>
    </source>
</evidence>
<dbReference type="HAMAP" id="MF_00634">
    <property type="entry name" value="UPF0235"/>
    <property type="match status" value="1"/>
</dbReference>
<evidence type="ECO:0000256" key="1">
    <source>
        <dbReference type="ARBA" id="ARBA00010364"/>
    </source>
</evidence>
<proteinExistence type="inferred from homology"/>
<name>A0A515DF96_9BURK</name>
<accession>A0A515DF96</accession>
<comment type="similarity">
    <text evidence="1 2">Belongs to the UPF0235 family.</text>
</comment>
<dbReference type="InterPro" id="IPR003746">
    <property type="entry name" value="DUF167"/>
</dbReference>
<evidence type="ECO:0000313" key="3">
    <source>
        <dbReference type="EMBL" id="QDL39075.1"/>
    </source>
</evidence>